<dbReference type="PANTHER" id="PTHR11950">
    <property type="entry name" value="RUNT RELATED"/>
    <property type="match status" value="1"/>
</dbReference>
<feature type="domain" description="Runt" evidence="6">
    <location>
        <begin position="1"/>
        <end position="73"/>
    </location>
</feature>
<dbReference type="EMBL" id="EAAA01001026">
    <property type="status" value="NOT_ANNOTATED_CDS"/>
    <property type="molecule type" value="Genomic_DNA"/>
</dbReference>
<evidence type="ECO:0000256" key="3">
    <source>
        <dbReference type="ARBA" id="ARBA00023163"/>
    </source>
</evidence>
<feature type="compositionally biased region" description="Low complexity" evidence="5">
    <location>
        <begin position="282"/>
        <end position="294"/>
    </location>
</feature>
<dbReference type="GO" id="GO:0000981">
    <property type="term" value="F:DNA-binding transcription factor activity, RNA polymerase II-specific"/>
    <property type="evidence" value="ECO:0000318"/>
    <property type="project" value="GO_Central"/>
</dbReference>
<keyword evidence="8" id="KW-1185">Reference proteome</keyword>
<dbReference type="Ensembl" id="ENSCINT00000004611.3">
    <property type="protein sequence ID" value="ENSCINP00000004611.3"/>
    <property type="gene ID" value="ENSCING00000002253.3"/>
</dbReference>
<protein>
    <recommendedName>
        <fullName evidence="6">Runt domain-containing protein</fullName>
    </recommendedName>
</protein>
<feature type="compositionally biased region" description="Polar residues" evidence="5">
    <location>
        <begin position="189"/>
        <end position="198"/>
    </location>
</feature>
<dbReference type="InterPro" id="IPR013524">
    <property type="entry name" value="Runt_dom"/>
</dbReference>
<dbReference type="SUPFAM" id="SSF49417">
    <property type="entry name" value="p53-like transcription factors"/>
    <property type="match status" value="1"/>
</dbReference>
<reference evidence="7" key="4">
    <citation type="submission" date="2025-09" db="UniProtKB">
        <authorList>
            <consortium name="Ensembl"/>
        </authorList>
    </citation>
    <scope>IDENTIFICATION</scope>
</reference>
<feature type="compositionally biased region" description="Low complexity" evidence="5">
    <location>
        <begin position="316"/>
        <end position="329"/>
    </location>
</feature>
<dbReference type="Pfam" id="PF00853">
    <property type="entry name" value="Runt"/>
    <property type="match status" value="1"/>
</dbReference>
<dbReference type="PROSITE" id="PS51062">
    <property type="entry name" value="RUNT"/>
    <property type="match status" value="1"/>
</dbReference>
<evidence type="ECO:0000256" key="5">
    <source>
        <dbReference type="SAM" id="MobiDB-lite"/>
    </source>
</evidence>
<feature type="compositionally biased region" description="Polar residues" evidence="5">
    <location>
        <begin position="330"/>
        <end position="339"/>
    </location>
</feature>
<feature type="region of interest" description="Disordered" evidence="5">
    <location>
        <begin position="153"/>
        <end position="198"/>
    </location>
</feature>
<keyword evidence="4" id="KW-0539">Nucleus</keyword>
<organism evidence="7 8">
    <name type="scientific">Ciona intestinalis</name>
    <name type="common">Transparent sea squirt</name>
    <name type="synonym">Ascidia intestinalis</name>
    <dbReference type="NCBI Taxonomy" id="7719"/>
    <lineage>
        <taxon>Eukaryota</taxon>
        <taxon>Metazoa</taxon>
        <taxon>Chordata</taxon>
        <taxon>Tunicata</taxon>
        <taxon>Ascidiacea</taxon>
        <taxon>Phlebobranchia</taxon>
        <taxon>Cionidae</taxon>
        <taxon>Ciona</taxon>
    </lineage>
</organism>
<dbReference type="InterPro" id="IPR012346">
    <property type="entry name" value="p53/RUNT-type_TF_DNA-bd_sf"/>
</dbReference>
<dbReference type="GO" id="GO:0000978">
    <property type="term" value="F:RNA polymerase II cis-regulatory region sequence-specific DNA binding"/>
    <property type="evidence" value="ECO:0000318"/>
    <property type="project" value="GO_Central"/>
</dbReference>
<dbReference type="STRING" id="7719.ENSCINP00000004611"/>
<dbReference type="GO" id="GO:0005634">
    <property type="term" value="C:nucleus"/>
    <property type="evidence" value="ECO:0007669"/>
    <property type="project" value="UniProtKB-SubCell"/>
</dbReference>
<dbReference type="Gene3D" id="2.60.40.720">
    <property type="match status" value="1"/>
</dbReference>
<dbReference type="InterPro" id="IPR008967">
    <property type="entry name" value="p53-like_TF_DNA-bd_sf"/>
</dbReference>
<reference evidence="7" key="2">
    <citation type="journal article" date="2008" name="Genome Biol.">
        <title>Improved genome assembly and evidence-based global gene model set for the chordate Ciona intestinalis: new insight into intron and operon populations.</title>
        <authorList>
            <person name="Satou Y."/>
            <person name="Mineta K."/>
            <person name="Ogasawara M."/>
            <person name="Sasakura Y."/>
            <person name="Shoguchi E."/>
            <person name="Ueno K."/>
            <person name="Yamada L."/>
            <person name="Matsumoto J."/>
            <person name="Wasserscheid J."/>
            <person name="Dewar K."/>
            <person name="Wiley G.B."/>
            <person name="Macmil S.L."/>
            <person name="Roe B.A."/>
            <person name="Zeller R.W."/>
            <person name="Hastings K.E."/>
            <person name="Lemaire P."/>
            <person name="Lindquist E."/>
            <person name="Endo T."/>
            <person name="Hotta K."/>
            <person name="Inaba K."/>
        </authorList>
    </citation>
    <scope>NUCLEOTIDE SEQUENCE [LARGE SCALE GENOMIC DNA]</scope>
    <source>
        <strain evidence="7">wild type</strain>
    </source>
</reference>
<accession>F6W2W8</accession>
<dbReference type="AlphaFoldDB" id="F6W2W8"/>
<dbReference type="PRINTS" id="PR00967">
    <property type="entry name" value="ONCOGENEAML1"/>
</dbReference>
<dbReference type="Proteomes" id="UP000008144">
    <property type="component" value="Chromosome 12"/>
</dbReference>
<reference evidence="8" key="1">
    <citation type="journal article" date="2002" name="Science">
        <title>The draft genome of Ciona intestinalis: insights into chordate and vertebrate origins.</title>
        <authorList>
            <person name="Dehal P."/>
            <person name="Satou Y."/>
            <person name="Campbell R.K."/>
            <person name="Chapman J."/>
            <person name="Degnan B."/>
            <person name="De Tomaso A."/>
            <person name="Davidson B."/>
            <person name="Di Gregorio A."/>
            <person name="Gelpke M."/>
            <person name="Goodstein D.M."/>
            <person name="Harafuji N."/>
            <person name="Hastings K.E."/>
            <person name="Ho I."/>
            <person name="Hotta K."/>
            <person name="Huang W."/>
            <person name="Kawashima T."/>
            <person name="Lemaire P."/>
            <person name="Martinez D."/>
            <person name="Meinertzhagen I.A."/>
            <person name="Necula S."/>
            <person name="Nonaka M."/>
            <person name="Putnam N."/>
            <person name="Rash S."/>
            <person name="Saiga H."/>
            <person name="Satake M."/>
            <person name="Terry A."/>
            <person name="Yamada L."/>
            <person name="Wang H.G."/>
            <person name="Awazu S."/>
            <person name="Azumi K."/>
            <person name="Boore J."/>
            <person name="Branno M."/>
            <person name="Chin-Bow S."/>
            <person name="DeSantis R."/>
            <person name="Doyle S."/>
            <person name="Francino P."/>
            <person name="Keys D.N."/>
            <person name="Haga S."/>
            <person name="Hayashi H."/>
            <person name="Hino K."/>
            <person name="Imai K.S."/>
            <person name="Inaba K."/>
            <person name="Kano S."/>
            <person name="Kobayashi K."/>
            <person name="Kobayashi M."/>
            <person name="Lee B.I."/>
            <person name="Makabe K.W."/>
            <person name="Manohar C."/>
            <person name="Matassi G."/>
            <person name="Medina M."/>
            <person name="Mochizuki Y."/>
            <person name="Mount S."/>
            <person name="Morishita T."/>
            <person name="Miura S."/>
            <person name="Nakayama A."/>
            <person name="Nishizaka S."/>
            <person name="Nomoto H."/>
            <person name="Ohta F."/>
            <person name="Oishi K."/>
            <person name="Rigoutsos I."/>
            <person name="Sano M."/>
            <person name="Sasaki A."/>
            <person name="Sasakura Y."/>
            <person name="Shoguchi E."/>
            <person name="Shin-i T."/>
            <person name="Spagnuolo A."/>
            <person name="Stainier D."/>
            <person name="Suzuki M.M."/>
            <person name="Tassy O."/>
            <person name="Takatori N."/>
            <person name="Tokuoka M."/>
            <person name="Yagi K."/>
            <person name="Yoshizaki F."/>
            <person name="Wada S."/>
            <person name="Zhang C."/>
            <person name="Hyatt P.D."/>
            <person name="Larimer F."/>
            <person name="Detter C."/>
            <person name="Doggett N."/>
            <person name="Glavina T."/>
            <person name="Hawkins T."/>
            <person name="Richardson P."/>
            <person name="Lucas S."/>
            <person name="Kohara Y."/>
            <person name="Levine M."/>
            <person name="Satoh N."/>
            <person name="Rokhsar D.S."/>
        </authorList>
    </citation>
    <scope>NUCLEOTIDE SEQUENCE [LARGE SCALE GENOMIC DNA]</scope>
</reference>
<evidence type="ECO:0000313" key="7">
    <source>
        <dbReference type="Ensembl" id="ENSCINP00000004611.3"/>
    </source>
</evidence>
<evidence type="ECO:0000256" key="2">
    <source>
        <dbReference type="ARBA" id="ARBA00023015"/>
    </source>
</evidence>
<dbReference type="InParanoid" id="F6W2W8"/>
<dbReference type="GO" id="GO:0005524">
    <property type="term" value="F:ATP binding"/>
    <property type="evidence" value="ECO:0007669"/>
    <property type="project" value="InterPro"/>
</dbReference>
<reference evidence="7" key="3">
    <citation type="submission" date="2025-08" db="UniProtKB">
        <authorList>
            <consortium name="Ensembl"/>
        </authorList>
    </citation>
    <scope>IDENTIFICATION</scope>
</reference>
<evidence type="ECO:0000256" key="4">
    <source>
        <dbReference type="ARBA" id="ARBA00023242"/>
    </source>
</evidence>
<dbReference type="GeneTree" id="ENSGT00940000170974"/>
<dbReference type="PANTHER" id="PTHR11950:SF31">
    <property type="entry name" value="SEGMENTATION PROTEIN RUNT"/>
    <property type="match status" value="1"/>
</dbReference>
<name>F6W2W8_CIOIN</name>
<evidence type="ECO:0000256" key="1">
    <source>
        <dbReference type="ARBA" id="ARBA00004123"/>
    </source>
</evidence>
<dbReference type="HOGENOM" id="CLU_635442_0_0_1"/>
<keyword evidence="3" id="KW-0804">Transcription</keyword>
<dbReference type="InterPro" id="IPR000040">
    <property type="entry name" value="AML1_Runt"/>
</dbReference>
<dbReference type="FunFam" id="2.60.40.720:FF:000004">
    <property type="entry name" value="runt-related transcription factor 3"/>
    <property type="match status" value="1"/>
</dbReference>
<feature type="region of interest" description="Disordered" evidence="5">
    <location>
        <begin position="275"/>
        <end position="357"/>
    </location>
</feature>
<sequence>MAGNDENYSAELRNASATMKGCVARFNDLRFLGRSGRGKSFNLTITIFSSPPQVATYQRAIKITVDGPREPRRHRQKQLEERAKGVLFPEGFHLESIRRNPTYQGQVDPSRMVASGTGGWAYPQPQFPYLTPSQHAAAAARAQSVARAGNVAGLGPAGSITPPGGLNMIKREESHGSGQLSGGNGISPPCTTGNGTGNESLTIRFSEVHLEGRFGNRSFVYPSGAGFPGYDSSMLPAGGHNQSSNNPYGTPYLYPAALYPGNTLSSYNSVGQNYDGNGNGGNSSNNNNASCSVSAGGGGRNNAESTDASSPTAPIGRVRAGGSSVGSEGDISSTMSPGNSSGGARDGHDGSQNVDNGAANLINSAVGLHGQRWDNSNGVVAAALEAVEAASRGQRDNMDHHSHHHHQVARVAGVNTSGILHEDVWRPYWITP</sequence>
<comment type="subcellular location">
    <subcellularLocation>
        <location evidence="1">Nucleus</location>
    </subcellularLocation>
</comment>
<evidence type="ECO:0000313" key="8">
    <source>
        <dbReference type="Proteomes" id="UP000008144"/>
    </source>
</evidence>
<keyword evidence="2" id="KW-0805">Transcription regulation</keyword>
<feature type="compositionally biased region" description="Polar residues" evidence="5">
    <location>
        <begin position="302"/>
        <end position="312"/>
    </location>
</feature>
<proteinExistence type="predicted"/>
<evidence type="ECO:0000259" key="6">
    <source>
        <dbReference type="PROSITE" id="PS51062"/>
    </source>
</evidence>